<evidence type="ECO:0000313" key="2">
    <source>
        <dbReference type="EMBL" id="MBQ0855407.1"/>
    </source>
</evidence>
<proteinExistence type="predicted"/>
<name>A0A940Y2H6_9ACTN</name>
<dbReference type="AlphaFoldDB" id="A0A940Y2H6"/>
<dbReference type="Proteomes" id="UP000677413">
    <property type="component" value="Unassembled WGS sequence"/>
</dbReference>
<comment type="caution">
    <text evidence="2">The sequence shown here is derived from an EMBL/GenBank/DDBJ whole genome shotgun (WGS) entry which is preliminary data.</text>
</comment>
<keyword evidence="1" id="KW-0812">Transmembrane</keyword>
<accession>A0A940Y2H6</accession>
<gene>
    <name evidence="2" type="ORF">J8N05_45380</name>
</gene>
<keyword evidence="1" id="KW-0472">Membrane</keyword>
<reference evidence="2 3" key="1">
    <citation type="submission" date="2021-04" db="EMBL/GenBank/DDBJ databases">
        <authorList>
            <person name="Tang X."/>
            <person name="Zhou X."/>
            <person name="Chen X."/>
            <person name="Cernava T."/>
            <person name="Zhang C."/>
        </authorList>
    </citation>
    <scope>NUCLEOTIDE SEQUENCE [LARGE SCALE GENOMIC DNA]</scope>
    <source>
        <strain evidence="2 3">BH-SS-21</strain>
    </source>
</reference>
<feature type="transmembrane region" description="Helical" evidence="1">
    <location>
        <begin position="42"/>
        <end position="63"/>
    </location>
</feature>
<sequence length="391" mass="44470">MLLGLRLYRLRLTPVRLILALRSHSFRSRRFLPTPLLGRGRFLLLAAVLFLSGGRFLFLPAALLGSGRLFLLPATLLHGRVFTLGPLFHVSDFLDFLTLRPYVGRHIYPMALRQYRHRHELSLLGLFPCGLRGFLPTTPLRSSIRRHRTDPTPTLLQHPRPTSTLRRRIHRNRRNPTALPRLFLPTTPLRSSIRRHRTDPTPTLLQHPRPTSTLRRRIHRNRRNPTALPRLFLPTTPLRSSIRRHRTNATPTLLQHPRPTTAFSRRVCRHLSVRRRPTALLGRLLTLPGGLRRFGDRVQVGGGGVRPAPADHQGVHRGGARLPLIRARGTRASTARRTLDRRRDSSVARCALQGGQRGLRPLRAAFGRIGGVRATCLRFARAVQHGQLLLV</sequence>
<dbReference type="EMBL" id="JAGPYQ010000002">
    <property type="protein sequence ID" value="MBQ0855407.1"/>
    <property type="molecule type" value="Genomic_DNA"/>
</dbReference>
<evidence type="ECO:0000313" key="3">
    <source>
        <dbReference type="Proteomes" id="UP000677413"/>
    </source>
</evidence>
<organism evidence="2 3">
    <name type="scientific">Streptomyces liliiviolaceus</name>
    <dbReference type="NCBI Taxonomy" id="2823109"/>
    <lineage>
        <taxon>Bacteria</taxon>
        <taxon>Bacillati</taxon>
        <taxon>Actinomycetota</taxon>
        <taxon>Actinomycetes</taxon>
        <taxon>Kitasatosporales</taxon>
        <taxon>Streptomycetaceae</taxon>
        <taxon>Streptomyces</taxon>
    </lineage>
</organism>
<keyword evidence="3" id="KW-1185">Reference proteome</keyword>
<protein>
    <submittedName>
        <fullName evidence="2">Uncharacterized protein</fullName>
    </submittedName>
</protein>
<keyword evidence="1" id="KW-1133">Transmembrane helix</keyword>
<evidence type="ECO:0000256" key="1">
    <source>
        <dbReference type="SAM" id="Phobius"/>
    </source>
</evidence>
<dbReference type="RefSeq" id="WP_210893739.1">
    <property type="nucleotide sequence ID" value="NZ_JAGPYQ010000002.1"/>
</dbReference>